<protein>
    <submittedName>
        <fullName evidence="5">Coenzyme F420-reducing hydrogenase, beta subunit</fullName>
    </submittedName>
</protein>
<evidence type="ECO:0000313" key="5">
    <source>
        <dbReference type="EMBL" id="SFR56876.1"/>
    </source>
</evidence>
<keyword evidence="1" id="KW-0479">Metal-binding</keyword>
<dbReference type="EMBL" id="FOYZ01000001">
    <property type="protein sequence ID" value="SFR56876.1"/>
    <property type="molecule type" value="Genomic_DNA"/>
</dbReference>
<evidence type="ECO:0000313" key="6">
    <source>
        <dbReference type="Proteomes" id="UP000199659"/>
    </source>
</evidence>
<dbReference type="RefSeq" id="WP_092558811.1">
    <property type="nucleotide sequence ID" value="NZ_FOYZ01000001.1"/>
</dbReference>
<evidence type="ECO:0000256" key="3">
    <source>
        <dbReference type="ARBA" id="ARBA00023014"/>
    </source>
</evidence>
<name>A0A1I6HR00_9FIRM</name>
<keyword evidence="3" id="KW-0411">Iron-sulfur</keyword>
<dbReference type="InterPro" id="IPR007345">
    <property type="entry name" value="Polysacch_pyruvyl_Trfase"/>
</dbReference>
<dbReference type="Pfam" id="PF12838">
    <property type="entry name" value="Fer4_7"/>
    <property type="match status" value="1"/>
</dbReference>
<dbReference type="Pfam" id="PF04230">
    <property type="entry name" value="PS_pyruv_trans"/>
    <property type="match status" value="1"/>
</dbReference>
<sequence length="758" mass="88466">MKIGIVTFNSAHNYGAVLQAWALQEYLKSEGHSPSIINYRIFDIDKLYRLYKPKNPYKKPVLNDLVHRAQEFKARLRDKNKYKKYKKFEHFINHTLYTTNPVKNYGQLLKEEFDYDVMIAGSDQIWNGVFTKMNPGYFLAFGNDDVKRISYAASIGKDEISDVEAMPFQKYIRNFDYISVREEKAKEQVQRFTDKDIEVVVDPTLLLPREKYDALKKDPKLKKEYIYVHNVHLNKVDERLNAMAEELSKRTGLGIVQNRADYTFPNEYHKFIDGGPEEFIGWIANARYVIANSFHATVFSMIYHREFITIPHFQNPDRMRFFLDSLGIGSHLIDVPEHLPEDLSKLRINYSEVEEKRKRMRERSIAFLKRAIESRKTTAGYAKDKKYFDYNDPYRCYGCRACESICPTGAIQMEGDKEGFIYPVIQYDKCIYCNKCREVCIYQKPELFIPMTENLPKVYAAFHKDEEIRKKTASSGVYHAFYDYMKRTKGFVVNVKMDSEYNPVYAIEAGDACNDFCGVRFVNGNSKQIKPTVKKLLEEGKKVFYSGNPCEIAGLHSYLAKEYENLYTAEVVCTGIPSPEVYQQYKTFLEEKYHSQIVKMDFDNRFKGKTKGYFIAEFESGEVLLEESRKNNYVNNYTNYNLQRPTCYTCEFMNSQESVADITIGAFAKVEKLHPEMGEFYGTSFIRLNTIKGQVLFEGVKENLNIEESTLENAYQNTRKSAIPLTFSRSLLMNQLSTKTINALLQEYNSLKHKKKKR</sequence>
<reference evidence="5 6" key="1">
    <citation type="submission" date="2016-10" db="EMBL/GenBank/DDBJ databases">
        <authorList>
            <person name="de Groot N.N."/>
        </authorList>
    </citation>
    <scope>NUCLEOTIDE SEQUENCE [LARGE SCALE GENOMIC DNA]</scope>
    <source>
        <strain evidence="5 6">743A</strain>
    </source>
</reference>
<dbReference type="STRING" id="37658.SAMN05661086_00181"/>
<dbReference type="InterPro" id="IPR017896">
    <property type="entry name" value="4Fe4S_Fe-S-bd"/>
</dbReference>
<dbReference type="OrthoDB" id="430408at2"/>
<dbReference type="GO" id="GO:0051536">
    <property type="term" value="F:iron-sulfur cluster binding"/>
    <property type="evidence" value="ECO:0007669"/>
    <property type="project" value="UniProtKB-KW"/>
</dbReference>
<gene>
    <name evidence="5" type="ORF">SAMN05661086_00181</name>
</gene>
<organism evidence="5 6">
    <name type="scientific">Anaeromicropila populeti</name>
    <dbReference type="NCBI Taxonomy" id="37658"/>
    <lineage>
        <taxon>Bacteria</taxon>
        <taxon>Bacillati</taxon>
        <taxon>Bacillota</taxon>
        <taxon>Clostridia</taxon>
        <taxon>Lachnospirales</taxon>
        <taxon>Lachnospiraceae</taxon>
        <taxon>Anaeromicropila</taxon>
    </lineage>
</organism>
<feature type="domain" description="4Fe-4S ferredoxin-type" evidence="4">
    <location>
        <begin position="421"/>
        <end position="450"/>
    </location>
</feature>
<dbReference type="Pfam" id="PF04432">
    <property type="entry name" value="FrhB_FdhB_C"/>
    <property type="match status" value="1"/>
</dbReference>
<dbReference type="InterPro" id="IPR007525">
    <property type="entry name" value="FrhB_FdhB_C"/>
</dbReference>
<dbReference type="PROSITE" id="PS51379">
    <property type="entry name" value="4FE4S_FER_2"/>
    <property type="match status" value="2"/>
</dbReference>
<feature type="domain" description="4Fe-4S ferredoxin-type" evidence="4">
    <location>
        <begin position="386"/>
        <end position="416"/>
    </location>
</feature>
<dbReference type="PANTHER" id="PTHR43193:SF2">
    <property type="entry name" value="POLYFERREDOXIN PROTEIN FWDF"/>
    <property type="match status" value="1"/>
</dbReference>
<dbReference type="InterPro" id="IPR052977">
    <property type="entry name" value="Polyferredoxin-like_ET"/>
</dbReference>
<evidence type="ECO:0000259" key="4">
    <source>
        <dbReference type="PROSITE" id="PS51379"/>
    </source>
</evidence>
<dbReference type="InterPro" id="IPR017900">
    <property type="entry name" value="4Fe4S_Fe_S_CS"/>
</dbReference>
<evidence type="ECO:0000256" key="1">
    <source>
        <dbReference type="ARBA" id="ARBA00022723"/>
    </source>
</evidence>
<keyword evidence="2" id="KW-0408">Iron</keyword>
<dbReference type="Proteomes" id="UP000199659">
    <property type="component" value="Unassembled WGS sequence"/>
</dbReference>
<proteinExistence type="predicted"/>
<dbReference type="PROSITE" id="PS00198">
    <property type="entry name" value="4FE4S_FER_1"/>
    <property type="match status" value="1"/>
</dbReference>
<evidence type="ECO:0000256" key="2">
    <source>
        <dbReference type="ARBA" id="ARBA00023004"/>
    </source>
</evidence>
<dbReference type="Gene3D" id="3.30.70.20">
    <property type="match status" value="1"/>
</dbReference>
<dbReference type="SUPFAM" id="SSF54862">
    <property type="entry name" value="4Fe-4S ferredoxins"/>
    <property type="match status" value="1"/>
</dbReference>
<dbReference type="AlphaFoldDB" id="A0A1I6HR00"/>
<dbReference type="GO" id="GO:0046872">
    <property type="term" value="F:metal ion binding"/>
    <property type="evidence" value="ECO:0007669"/>
    <property type="project" value="UniProtKB-KW"/>
</dbReference>
<keyword evidence="6" id="KW-1185">Reference proteome</keyword>
<dbReference type="PANTHER" id="PTHR43193">
    <property type="match status" value="1"/>
</dbReference>
<accession>A0A1I6HR00</accession>